<sequence>MSPVSIKKVQSSPSSSTYVSYASLMSHMLYIRIPNLQLRFHLLRRALATGSGASLSSSSSLAVAATPAAANEDENNHEDDGVVTGMMVVNQPLSSPLPSPPPISFPDAVRLHAARTRLVGVLLASSRLATRVQMHTNTMVQLKRLLGDEYDPRRVNLVATHKELMEFTRFRTAAIAAMREIRQIRRDEGFHTPRAGDGGTVTQQYAILFKDGADDAVAFLEAYVNNTAGLCSLFTGILAYNIREFHATARTCPRALLSCVYIHEMHDKIIAKRRQQLLRHQPPPPPQQKQQLRRLSDGEEEEAAPFSFRLPPIDLSLFDGELGSEILVRQLRQAVQQRAWRTLGRARQAMFAEKDDDDDDESSILKRELAAASVVIDEAVENAKLLSDLFPPHALVEDIIYDEYMSVVARYAQTTVLASPDVMSNVSLLDILAWANSTGEQDITSENARQELFDAVSAALDTYVHRAEERIVGYVRHAQQAFEEEEEKEGHREGSSSNIQWILPAVDFLRLLEEEQEACSRGGSAVAAAVAGAITTGASSVAARVRECAHATSGDIRVARVLERLEEL</sequence>
<dbReference type="AlphaFoldDB" id="A0A7S2BES2"/>
<name>A0A7S2BES2_9CHLO</name>
<gene>
    <name evidence="1" type="ORF">PPRO1471_LOCUS8563</name>
</gene>
<evidence type="ECO:0000313" key="1">
    <source>
        <dbReference type="EMBL" id="CAD9394978.1"/>
    </source>
</evidence>
<reference evidence="1" key="1">
    <citation type="submission" date="2021-01" db="EMBL/GenBank/DDBJ databases">
        <authorList>
            <person name="Corre E."/>
            <person name="Pelletier E."/>
            <person name="Niang G."/>
            <person name="Scheremetjew M."/>
            <person name="Finn R."/>
            <person name="Kale V."/>
            <person name="Holt S."/>
            <person name="Cochrane G."/>
            <person name="Meng A."/>
            <person name="Brown T."/>
            <person name="Cohen L."/>
        </authorList>
    </citation>
    <scope>NUCLEOTIDE SEQUENCE</scope>
    <source>
        <strain evidence="1">RCC733</strain>
    </source>
</reference>
<accession>A0A7S2BES2</accession>
<protein>
    <submittedName>
        <fullName evidence="1">Uncharacterized protein</fullName>
    </submittedName>
</protein>
<organism evidence="1">
    <name type="scientific">Pycnococcus provasolii</name>
    <dbReference type="NCBI Taxonomy" id="41880"/>
    <lineage>
        <taxon>Eukaryota</taxon>
        <taxon>Viridiplantae</taxon>
        <taxon>Chlorophyta</taxon>
        <taxon>Pseudoscourfieldiophyceae</taxon>
        <taxon>Pseudoscourfieldiales</taxon>
        <taxon>Pycnococcaceae</taxon>
        <taxon>Pycnococcus</taxon>
    </lineage>
</organism>
<dbReference type="EMBL" id="HBGR01012861">
    <property type="protein sequence ID" value="CAD9394978.1"/>
    <property type="molecule type" value="Transcribed_RNA"/>
</dbReference>
<proteinExistence type="predicted"/>